<dbReference type="Pfam" id="PF03091">
    <property type="entry name" value="CutA1"/>
    <property type="match status" value="1"/>
</dbReference>
<evidence type="ECO:0000313" key="3">
    <source>
        <dbReference type="Proteomes" id="UP000320547"/>
    </source>
</evidence>
<protein>
    <submittedName>
        <fullName evidence="2">Divalent cation tolerance protein</fullName>
    </submittedName>
</protein>
<dbReference type="InterPro" id="IPR015867">
    <property type="entry name" value="N-reg_PII/ATP_PRibTrfase_C"/>
</dbReference>
<evidence type="ECO:0000313" key="2">
    <source>
        <dbReference type="EMBL" id="TWJ08714.1"/>
    </source>
</evidence>
<dbReference type="SUPFAM" id="SSF54913">
    <property type="entry name" value="GlnB-like"/>
    <property type="match status" value="1"/>
</dbReference>
<accession>A0A562USV3</accession>
<comment type="similarity">
    <text evidence="1">Belongs to the CutA family.</text>
</comment>
<dbReference type="OrthoDB" id="37622at2"/>
<dbReference type="Gene3D" id="3.30.70.120">
    <property type="match status" value="1"/>
</dbReference>
<dbReference type="PANTHER" id="PTHR23419">
    <property type="entry name" value="DIVALENT CATION TOLERANCE CUTA-RELATED"/>
    <property type="match status" value="1"/>
</dbReference>
<gene>
    <name evidence="2" type="ORF">JN10_0329</name>
</gene>
<reference evidence="2 3" key="1">
    <citation type="submission" date="2019-07" db="EMBL/GenBank/DDBJ databases">
        <title>Genomic Encyclopedia of Archaeal and Bacterial Type Strains, Phase II (KMG-II): from individual species to whole genera.</title>
        <authorList>
            <person name="Goeker M."/>
        </authorList>
    </citation>
    <scope>NUCLEOTIDE SEQUENCE [LARGE SCALE GENOMIC DNA]</scope>
    <source>
        <strain evidence="2 3">ATCC BAA-2084</strain>
    </source>
</reference>
<comment type="caution">
    <text evidence="2">The sequence shown here is derived from an EMBL/GenBank/DDBJ whole genome shotgun (WGS) entry which is preliminary data.</text>
</comment>
<name>A0A562USV3_9SPHN</name>
<dbReference type="InterPro" id="IPR011322">
    <property type="entry name" value="N-reg_PII-like_a/b"/>
</dbReference>
<proteinExistence type="inferred from homology"/>
<dbReference type="EMBL" id="VLLK01000001">
    <property type="protein sequence ID" value="TWJ08714.1"/>
    <property type="molecule type" value="Genomic_DNA"/>
</dbReference>
<dbReference type="GO" id="GO:0005507">
    <property type="term" value="F:copper ion binding"/>
    <property type="evidence" value="ECO:0007669"/>
    <property type="project" value="TreeGrafter"/>
</dbReference>
<organism evidence="2 3">
    <name type="scientific">Altererythrobacter ishigakiensis</name>
    <dbReference type="NCBI Taxonomy" id="476157"/>
    <lineage>
        <taxon>Bacteria</taxon>
        <taxon>Pseudomonadati</taxon>
        <taxon>Pseudomonadota</taxon>
        <taxon>Alphaproteobacteria</taxon>
        <taxon>Sphingomonadales</taxon>
        <taxon>Erythrobacteraceae</taxon>
        <taxon>Altererythrobacter</taxon>
    </lineage>
</organism>
<dbReference type="STRING" id="476157.GCA_001663155_00414"/>
<dbReference type="AlphaFoldDB" id="A0A562USV3"/>
<dbReference type="RefSeq" id="WP_067596794.1">
    <property type="nucleotide sequence ID" value="NZ_CP015963.1"/>
</dbReference>
<dbReference type="GO" id="GO:0010038">
    <property type="term" value="P:response to metal ion"/>
    <property type="evidence" value="ECO:0007669"/>
    <property type="project" value="InterPro"/>
</dbReference>
<sequence>MSAMVYCPFPDHEAARRASNTLLDKKLIACANIIGETESIYDWKGERSTDHEVAVLFKTSKERLNDTVGCLAQIHPYDTPAIIGWHCDVISEATGAWIEEVTLGS</sequence>
<evidence type="ECO:0000256" key="1">
    <source>
        <dbReference type="ARBA" id="ARBA00010169"/>
    </source>
</evidence>
<dbReference type="Proteomes" id="UP000320547">
    <property type="component" value="Unassembled WGS sequence"/>
</dbReference>
<dbReference type="InterPro" id="IPR004323">
    <property type="entry name" value="Ion_tolerance_CutA"/>
</dbReference>
<dbReference type="PANTHER" id="PTHR23419:SF8">
    <property type="entry name" value="FI09726P"/>
    <property type="match status" value="1"/>
</dbReference>
<keyword evidence="3" id="KW-1185">Reference proteome</keyword>